<protein>
    <submittedName>
        <fullName evidence="3">Uncharacterized protein</fullName>
    </submittedName>
</protein>
<reference evidence="3 4" key="1">
    <citation type="submission" date="2015-01" db="EMBL/GenBank/DDBJ databases">
        <title>Desulfovibrio sp. JC271 draft genome sequence.</title>
        <authorList>
            <person name="Shivani Y."/>
            <person name="Subhash Y."/>
            <person name="Sasikala C."/>
            <person name="Ramana C.V."/>
        </authorList>
    </citation>
    <scope>NUCLEOTIDE SEQUENCE [LARGE SCALE GENOMIC DNA]</scope>
    <source>
        <strain evidence="3 4">JC271</strain>
    </source>
</reference>
<dbReference type="OrthoDB" id="5465189at2"/>
<evidence type="ECO:0000256" key="1">
    <source>
        <dbReference type="SAM" id="MobiDB-lite"/>
    </source>
</evidence>
<comment type="caution">
    <text evidence="3">The sequence shown here is derived from an EMBL/GenBank/DDBJ whole genome shotgun (WGS) entry which is preliminary data.</text>
</comment>
<dbReference type="PATRIC" id="fig|1560234.3.peg.2641"/>
<accession>A0A1B7XJQ2</accession>
<keyword evidence="2" id="KW-0732">Signal</keyword>
<gene>
    <name evidence="3" type="ORF">SP90_03860</name>
</gene>
<evidence type="ECO:0000313" key="4">
    <source>
        <dbReference type="Proteomes" id="UP000091979"/>
    </source>
</evidence>
<sequence length="108" mass="11959">MHHISVTNRSSSLSKRMAAILCASALCTVVLMPSLTVAKKTRAVPREDTVIGTGSPDISITEDPMNGDRILRATPPKQKEEECNKYTNGQYPIILDLDLRPNFPKHKK</sequence>
<feature type="chain" id="PRO_5008600749" evidence="2">
    <location>
        <begin position="39"/>
        <end position="108"/>
    </location>
</feature>
<dbReference type="EMBL" id="JXMS01000004">
    <property type="protein sequence ID" value="OBQ55757.1"/>
    <property type="molecule type" value="Genomic_DNA"/>
</dbReference>
<dbReference type="RefSeq" id="WP_066852795.1">
    <property type="nucleotide sequence ID" value="NZ_JXMS01000004.1"/>
</dbReference>
<feature type="region of interest" description="Disordered" evidence="1">
    <location>
        <begin position="49"/>
        <end position="68"/>
    </location>
</feature>
<proteinExistence type="predicted"/>
<evidence type="ECO:0000256" key="2">
    <source>
        <dbReference type="SAM" id="SignalP"/>
    </source>
</evidence>
<feature type="signal peptide" evidence="2">
    <location>
        <begin position="1"/>
        <end position="38"/>
    </location>
</feature>
<dbReference type="STRING" id="1560234.SP90_03860"/>
<name>A0A1B7XJQ2_9BACT</name>
<organism evidence="3 4">
    <name type="scientific">Halodesulfovibrio spirochaetisodalis</name>
    <dbReference type="NCBI Taxonomy" id="1560234"/>
    <lineage>
        <taxon>Bacteria</taxon>
        <taxon>Pseudomonadati</taxon>
        <taxon>Thermodesulfobacteriota</taxon>
        <taxon>Desulfovibrionia</taxon>
        <taxon>Desulfovibrionales</taxon>
        <taxon>Desulfovibrionaceae</taxon>
        <taxon>Halodesulfovibrio</taxon>
    </lineage>
</organism>
<evidence type="ECO:0000313" key="3">
    <source>
        <dbReference type="EMBL" id="OBQ55757.1"/>
    </source>
</evidence>
<dbReference type="Proteomes" id="UP000091979">
    <property type="component" value="Unassembled WGS sequence"/>
</dbReference>
<keyword evidence="4" id="KW-1185">Reference proteome</keyword>
<dbReference type="AlphaFoldDB" id="A0A1B7XJQ2"/>